<evidence type="ECO:0000313" key="2">
    <source>
        <dbReference type="Proteomes" id="UP000316714"/>
    </source>
</evidence>
<accession>A0A5C5V3Y6</accession>
<proteinExistence type="predicted"/>
<comment type="caution">
    <text evidence="1">The sequence shown here is derived from an EMBL/GenBank/DDBJ whole genome shotgun (WGS) entry which is preliminary data.</text>
</comment>
<protein>
    <submittedName>
        <fullName evidence="1">Uncharacterized protein</fullName>
    </submittedName>
</protein>
<gene>
    <name evidence="1" type="ORF">KOR34_41680</name>
</gene>
<dbReference type="RefSeq" id="WP_146567735.1">
    <property type="nucleotide sequence ID" value="NZ_SIHJ01000003.1"/>
</dbReference>
<name>A0A5C5V3Y6_9BACT</name>
<keyword evidence="2" id="KW-1185">Reference proteome</keyword>
<dbReference type="AlphaFoldDB" id="A0A5C5V3Y6"/>
<evidence type="ECO:0000313" key="1">
    <source>
        <dbReference type="EMBL" id="TWT32405.1"/>
    </source>
</evidence>
<sequence length="136" mass="15189">MAPGYCRADQREWHANKVDWFGTVLMDDFLIIDVGATLAASKQLSYKNSVRAMYQALAVFLQTNQLTTHALVNDDEQISDDLVIRRSDLTDVGFELIKGKLDYWLDRVSTARTASGDMSILEAELQVVLSSQGDNS</sequence>
<dbReference type="EMBL" id="SIHJ01000003">
    <property type="protein sequence ID" value="TWT32405.1"/>
    <property type="molecule type" value="Genomic_DNA"/>
</dbReference>
<dbReference type="OrthoDB" id="6637560at2"/>
<dbReference type="Proteomes" id="UP000316714">
    <property type="component" value="Unassembled WGS sequence"/>
</dbReference>
<reference evidence="1 2" key="1">
    <citation type="submission" date="2019-02" db="EMBL/GenBank/DDBJ databases">
        <title>Deep-cultivation of Planctomycetes and their phenomic and genomic characterization uncovers novel biology.</title>
        <authorList>
            <person name="Wiegand S."/>
            <person name="Jogler M."/>
            <person name="Boedeker C."/>
            <person name="Pinto D."/>
            <person name="Vollmers J."/>
            <person name="Rivas-Marin E."/>
            <person name="Kohn T."/>
            <person name="Peeters S.H."/>
            <person name="Heuer A."/>
            <person name="Rast P."/>
            <person name="Oberbeckmann S."/>
            <person name="Bunk B."/>
            <person name="Jeske O."/>
            <person name="Meyerdierks A."/>
            <person name="Storesund J.E."/>
            <person name="Kallscheuer N."/>
            <person name="Luecker S."/>
            <person name="Lage O.M."/>
            <person name="Pohl T."/>
            <person name="Merkel B.J."/>
            <person name="Hornburger P."/>
            <person name="Mueller R.-W."/>
            <person name="Bruemmer F."/>
            <person name="Labrenz M."/>
            <person name="Spormann A.M."/>
            <person name="Op Den Camp H."/>
            <person name="Overmann J."/>
            <person name="Amann R."/>
            <person name="Jetten M.S.M."/>
            <person name="Mascher T."/>
            <person name="Medema M.H."/>
            <person name="Devos D.P."/>
            <person name="Kaster A.-K."/>
            <person name="Ovreas L."/>
            <person name="Rohde M."/>
            <person name="Galperin M.Y."/>
            <person name="Jogler C."/>
        </authorList>
    </citation>
    <scope>NUCLEOTIDE SEQUENCE [LARGE SCALE GENOMIC DNA]</scope>
    <source>
        <strain evidence="1 2">KOR34</strain>
    </source>
</reference>
<organism evidence="1 2">
    <name type="scientific">Posidoniimonas corsicana</name>
    <dbReference type="NCBI Taxonomy" id="1938618"/>
    <lineage>
        <taxon>Bacteria</taxon>
        <taxon>Pseudomonadati</taxon>
        <taxon>Planctomycetota</taxon>
        <taxon>Planctomycetia</taxon>
        <taxon>Pirellulales</taxon>
        <taxon>Lacipirellulaceae</taxon>
        <taxon>Posidoniimonas</taxon>
    </lineage>
</organism>